<proteinExistence type="predicted"/>
<organism evidence="2 3">
    <name type="scientific">Clostridium botulinum</name>
    <dbReference type="NCBI Taxonomy" id="1491"/>
    <lineage>
        <taxon>Bacteria</taxon>
        <taxon>Bacillati</taxon>
        <taxon>Bacillota</taxon>
        <taxon>Clostridia</taxon>
        <taxon>Eubacteriales</taxon>
        <taxon>Clostridiaceae</taxon>
        <taxon>Clostridium</taxon>
    </lineage>
</organism>
<feature type="domain" description="YqzN/YkzM" evidence="1">
    <location>
        <begin position="18"/>
        <end position="68"/>
    </location>
</feature>
<evidence type="ECO:0000313" key="3">
    <source>
        <dbReference type="Proteomes" id="UP000473681"/>
    </source>
</evidence>
<dbReference type="RefSeq" id="WP_053342082.1">
    <property type="nucleotide sequence ID" value="NZ_LFPD01000034.1"/>
</dbReference>
<dbReference type="EMBL" id="SWVK01000009">
    <property type="protein sequence ID" value="NFN35039.1"/>
    <property type="molecule type" value="Genomic_DNA"/>
</dbReference>
<dbReference type="InterPro" id="IPR058869">
    <property type="entry name" value="YqzN_YkzM"/>
</dbReference>
<reference evidence="2 3" key="1">
    <citation type="submission" date="2019-04" db="EMBL/GenBank/DDBJ databases">
        <title>Genome sequencing of Clostridium botulinum Groups I-IV and Clostridium butyricum.</title>
        <authorList>
            <person name="Brunt J."/>
            <person name="Van Vliet A.H.M."/>
            <person name="Stringer S.C."/>
            <person name="Carter A.T."/>
            <person name="Peck M.W."/>
        </authorList>
    </citation>
    <scope>NUCLEOTIDE SEQUENCE [LARGE SCALE GENOMIC DNA]</scope>
    <source>
        <strain evidence="2 3">CB-K-33E</strain>
    </source>
</reference>
<dbReference type="OrthoDB" id="1937815at2"/>
<protein>
    <recommendedName>
        <fullName evidence="1">YqzN/YkzM domain-containing protein</fullName>
    </recommendedName>
</protein>
<dbReference type="AlphaFoldDB" id="A0A846JQC1"/>
<comment type="caution">
    <text evidence="2">The sequence shown here is derived from an EMBL/GenBank/DDBJ whole genome shotgun (WGS) entry which is preliminary data.</text>
</comment>
<name>A0A846JQC1_CLOBO</name>
<gene>
    <name evidence="2" type="ORF">FDB51_07835</name>
</gene>
<dbReference type="Pfam" id="PF26160">
    <property type="entry name" value="YqzN_YkzM"/>
    <property type="match status" value="1"/>
</dbReference>
<evidence type="ECO:0000259" key="1">
    <source>
        <dbReference type="Pfam" id="PF26160"/>
    </source>
</evidence>
<sequence length="70" mass="8012">MADKKEITTIDKTDVVEESTYPIQTFIDNAEALGYNKIIVTGALFNCKERELNKTKFIKIVKEFLGKKVE</sequence>
<accession>A0A846JQC1</accession>
<dbReference type="Proteomes" id="UP000473681">
    <property type="component" value="Unassembled WGS sequence"/>
</dbReference>
<evidence type="ECO:0000313" key="2">
    <source>
        <dbReference type="EMBL" id="NFN35039.1"/>
    </source>
</evidence>